<sequence>MSSVPRIVRRHWFFFSLRKATDTGLCCPSQGAGIERVYPPLPGLGRMRRIQRRTSPPASTPLTTRKASFRAGQGKHQGAAVSSAIAGERYNQGVTVNEDPPRGAALKLLLFGSQVLQVGSAKIGGPSLVLQPKDAANTGMEEMDQTRRCVAKAHATERGA</sequence>
<evidence type="ECO:0000313" key="3">
    <source>
        <dbReference type="Proteomes" id="UP000800094"/>
    </source>
</evidence>
<evidence type="ECO:0000313" key="2">
    <source>
        <dbReference type="EMBL" id="KAF2254246.1"/>
    </source>
</evidence>
<gene>
    <name evidence="2" type="ORF">BU26DRAFT_500036</name>
</gene>
<organism evidence="2 3">
    <name type="scientific">Trematosphaeria pertusa</name>
    <dbReference type="NCBI Taxonomy" id="390896"/>
    <lineage>
        <taxon>Eukaryota</taxon>
        <taxon>Fungi</taxon>
        <taxon>Dikarya</taxon>
        <taxon>Ascomycota</taxon>
        <taxon>Pezizomycotina</taxon>
        <taxon>Dothideomycetes</taxon>
        <taxon>Pleosporomycetidae</taxon>
        <taxon>Pleosporales</taxon>
        <taxon>Massarineae</taxon>
        <taxon>Trematosphaeriaceae</taxon>
        <taxon>Trematosphaeria</taxon>
    </lineage>
</organism>
<dbReference type="AlphaFoldDB" id="A0A6A6IV32"/>
<name>A0A6A6IV32_9PLEO</name>
<dbReference type="EMBL" id="ML987190">
    <property type="protein sequence ID" value="KAF2254246.1"/>
    <property type="molecule type" value="Genomic_DNA"/>
</dbReference>
<reference evidence="2" key="1">
    <citation type="journal article" date="2020" name="Stud. Mycol.">
        <title>101 Dothideomycetes genomes: a test case for predicting lifestyles and emergence of pathogens.</title>
        <authorList>
            <person name="Haridas S."/>
            <person name="Albert R."/>
            <person name="Binder M."/>
            <person name="Bloem J."/>
            <person name="Labutti K."/>
            <person name="Salamov A."/>
            <person name="Andreopoulos B."/>
            <person name="Baker S."/>
            <person name="Barry K."/>
            <person name="Bills G."/>
            <person name="Bluhm B."/>
            <person name="Cannon C."/>
            <person name="Castanera R."/>
            <person name="Culley D."/>
            <person name="Daum C."/>
            <person name="Ezra D."/>
            <person name="Gonzalez J."/>
            <person name="Henrissat B."/>
            <person name="Kuo A."/>
            <person name="Liang C."/>
            <person name="Lipzen A."/>
            <person name="Lutzoni F."/>
            <person name="Magnuson J."/>
            <person name="Mondo S."/>
            <person name="Nolan M."/>
            <person name="Ohm R."/>
            <person name="Pangilinan J."/>
            <person name="Park H.-J."/>
            <person name="Ramirez L."/>
            <person name="Alfaro M."/>
            <person name="Sun H."/>
            <person name="Tritt A."/>
            <person name="Yoshinaga Y."/>
            <person name="Zwiers L.-H."/>
            <person name="Turgeon B."/>
            <person name="Goodwin S."/>
            <person name="Spatafora J."/>
            <person name="Crous P."/>
            <person name="Grigoriev I."/>
        </authorList>
    </citation>
    <scope>NUCLEOTIDE SEQUENCE</scope>
    <source>
        <strain evidence="2">CBS 122368</strain>
    </source>
</reference>
<dbReference type="RefSeq" id="XP_033689250.1">
    <property type="nucleotide sequence ID" value="XM_033826462.1"/>
</dbReference>
<feature type="compositionally biased region" description="Polar residues" evidence="1">
    <location>
        <begin position="53"/>
        <end position="66"/>
    </location>
</feature>
<keyword evidence="3" id="KW-1185">Reference proteome</keyword>
<protein>
    <submittedName>
        <fullName evidence="2">Uncharacterized protein</fullName>
    </submittedName>
</protein>
<feature type="region of interest" description="Disordered" evidence="1">
    <location>
        <begin position="50"/>
        <end position="75"/>
    </location>
</feature>
<dbReference type="Proteomes" id="UP000800094">
    <property type="component" value="Unassembled WGS sequence"/>
</dbReference>
<evidence type="ECO:0000256" key="1">
    <source>
        <dbReference type="SAM" id="MobiDB-lite"/>
    </source>
</evidence>
<dbReference type="GeneID" id="54579792"/>
<accession>A0A6A6IV32</accession>
<proteinExistence type="predicted"/>